<comment type="caution">
    <text evidence="14">The sequence shown here is derived from an EMBL/GenBank/DDBJ whole genome shotgun (WGS) entry which is preliminary data.</text>
</comment>
<dbReference type="NCBIfam" id="TIGR02070">
    <property type="entry name" value="mono_pep_trsgly"/>
    <property type="match status" value="1"/>
</dbReference>
<feature type="region of interest" description="Disordered" evidence="12">
    <location>
        <begin position="1"/>
        <end position="115"/>
    </location>
</feature>
<accession>A0A109BBK3</accession>
<gene>
    <name evidence="11" type="primary">mtgA</name>
    <name evidence="14" type="ORF">APY04_2630</name>
</gene>
<keyword evidence="4 11" id="KW-0808">Transferase</keyword>
<dbReference type="GO" id="GO:0009252">
    <property type="term" value="P:peptidoglycan biosynthetic process"/>
    <property type="evidence" value="ECO:0007669"/>
    <property type="project" value="UniProtKB-UniRule"/>
</dbReference>
<evidence type="ECO:0000313" key="14">
    <source>
        <dbReference type="EMBL" id="KWT65783.1"/>
    </source>
</evidence>
<feature type="compositionally biased region" description="Low complexity" evidence="12">
    <location>
        <begin position="87"/>
        <end position="103"/>
    </location>
</feature>
<keyword evidence="2 11" id="KW-0997">Cell inner membrane</keyword>
<proteinExistence type="inferred from homology"/>
<organism evidence="14 15">
    <name type="scientific">Hyphomicrobium sulfonivorans</name>
    <dbReference type="NCBI Taxonomy" id="121290"/>
    <lineage>
        <taxon>Bacteria</taxon>
        <taxon>Pseudomonadati</taxon>
        <taxon>Pseudomonadota</taxon>
        <taxon>Alphaproteobacteria</taxon>
        <taxon>Hyphomicrobiales</taxon>
        <taxon>Hyphomicrobiaceae</taxon>
        <taxon>Hyphomicrobium</taxon>
    </lineage>
</organism>
<evidence type="ECO:0000256" key="3">
    <source>
        <dbReference type="ARBA" id="ARBA00022676"/>
    </source>
</evidence>
<sequence>MIGPNTDSQPSEAAAAAAGDELDHVGHPVEPAPSQVPEPAPELSLPPAPISTAPQPDVFSDGADGTGNPQVVQSPIVPDEAALVDHAAPAPAPEAEGVPALEPWPDPLETAHSGGDLDVSQMAAADENFGSQAAANFADVVKAANPANEAPEPTPLGAAVAGFAAGDNDDEAVESAAEPVARNATPTLVAAEATAGSNDADAAFSFAPANADTADDAAPFLPEIPEPVSVPDIGAWRAPEPALPSLDAPINPPASKLSLHPDSHSDWTPSIEVAPAPAAAAPELDFTEPDFSRMWSEPQAAAMAAPAFASAAHAADISWQSPSSAASAAGQPERRSWKAFAYRVARIGFFVLVGWFAFVLTLVVLYRFVNPPFSMLMAQQWLTGTSIQKQWVPLEQISPNLQRAVVVSEDSRFCQHWGIDLEEMANAIRRSGGGYPRGASTITMQLAKNLFLLPTKSYLRKMVEVPLTVAIELTWPKARILEVYLNVVEWGPGVFGAEAASRTHFKRPASELTARQAAQLAVSLPNPIVRNAGRPGPLVRKRAGVIQQRAAGARGVLSCISQGR</sequence>
<evidence type="ECO:0000256" key="4">
    <source>
        <dbReference type="ARBA" id="ARBA00022679"/>
    </source>
</evidence>
<keyword evidence="3 11" id="KW-0328">Glycosyltransferase</keyword>
<dbReference type="AlphaFoldDB" id="A0A109BBK3"/>
<evidence type="ECO:0000256" key="11">
    <source>
        <dbReference type="HAMAP-Rule" id="MF_00766"/>
    </source>
</evidence>
<feature type="domain" description="Glycosyl transferase family 51" evidence="13">
    <location>
        <begin position="385"/>
        <end position="546"/>
    </location>
</feature>
<keyword evidence="15" id="KW-1185">Reference proteome</keyword>
<keyword evidence="8 11" id="KW-1133">Transmembrane helix</keyword>
<dbReference type="PANTHER" id="PTHR30400:SF0">
    <property type="entry name" value="BIOSYNTHETIC PEPTIDOGLYCAN TRANSGLYCOSYLASE"/>
    <property type="match status" value="1"/>
</dbReference>
<dbReference type="STRING" id="121290.APY04_2630"/>
<protein>
    <recommendedName>
        <fullName evidence="11">Biosynthetic peptidoglycan transglycosylase</fullName>
        <ecNumber evidence="11">2.4.99.28</ecNumber>
    </recommendedName>
    <alternativeName>
        <fullName evidence="11">Glycan polymerase</fullName>
    </alternativeName>
    <alternativeName>
        <fullName evidence="11">Peptidoglycan glycosyltransferase MtgA</fullName>
        <shortName evidence="11">PGT</shortName>
    </alternativeName>
</protein>
<comment type="pathway">
    <text evidence="11">Cell wall biogenesis; peptidoglycan biosynthesis.</text>
</comment>
<dbReference type="HAMAP" id="MF_00766">
    <property type="entry name" value="PGT_MtgA"/>
    <property type="match status" value="1"/>
</dbReference>
<evidence type="ECO:0000256" key="2">
    <source>
        <dbReference type="ARBA" id="ARBA00022519"/>
    </source>
</evidence>
<dbReference type="GO" id="GO:0005886">
    <property type="term" value="C:plasma membrane"/>
    <property type="evidence" value="ECO:0007669"/>
    <property type="project" value="UniProtKB-SubCell"/>
</dbReference>
<keyword evidence="7 11" id="KW-0573">Peptidoglycan synthesis</keyword>
<evidence type="ECO:0000256" key="6">
    <source>
        <dbReference type="ARBA" id="ARBA00022960"/>
    </source>
</evidence>
<keyword evidence="9 11" id="KW-0472">Membrane</keyword>
<dbReference type="InterPro" id="IPR011812">
    <property type="entry name" value="Pep_trsgly"/>
</dbReference>
<feature type="compositionally biased region" description="Pro residues" evidence="12">
    <location>
        <begin position="30"/>
        <end position="49"/>
    </location>
</feature>
<feature type="transmembrane region" description="Helical" evidence="11">
    <location>
        <begin position="344"/>
        <end position="369"/>
    </location>
</feature>
<dbReference type="GO" id="GO:0008360">
    <property type="term" value="P:regulation of cell shape"/>
    <property type="evidence" value="ECO:0007669"/>
    <property type="project" value="UniProtKB-KW"/>
</dbReference>
<evidence type="ECO:0000256" key="1">
    <source>
        <dbReference type="ARBA" id="ARBA00022475"/>
    </source>
</evidence>
<keyword evidence="5 11" id="KW-0812">Transmembrane</keyword>
<dbReference type="PATRIC" id="fig|121290.4.peg.1942"/>
<evidence type="ECO:0000256" key="8">
    <source>
        <dbReference type="ARBA" id="ARBA00022989"/>
    </source>
</evidence>
<dbReference type="GO" id="GO:0071555">
    <property type="term" value="P:cell wall organization"/>
    <property type="evidence" value="ECO:0007669"/>
    <property type="project" value="UniProtKB-KW"/>
</dbReference>
<dbReference type="InterPro" id="IPR001264">
    <property type="entry name" value="Glyco_trans_51"/>
</dbReference>
<dbReference type="EC" id="2.4.99.28" evidence="11"/>
<dbReference type="UniPathway" id="UPA00219"/>
<dbReference type="GO" id="GO:0009274">
    <property type="term" value="C:peptidoglycan-based cell wall"/>
    <property type="evidence" value="ECO:0007669"/>
    <property type="project" value="InterPro"/>
</dbReference>
<dbReference type="SUPFAM" id="SSF53955">
    <property type="entry name" value="Lysozyme-like"/>
    <property type="match status" value="1"/>
</dbReference>
<dbReference type="InterPro" id="IPR023346">
    <property type="entry name" value="Lysozyme-like_dom_sf"/>
</dbReference>
<dbReference type="GO" id="GO:0008955">
    <property type="term" value="F:peptidoglycan glycosyltransferase activity"/>
    <property type="evidence" value="ECO:0007669"/>
    <property type="project" value="UniProtKB-UniRule"/>
</dbReference>
<dbReference type="RefSeq" id="WP_198151144.1">
    <property type="nucleotide sequence ID" value="NZ_LMTR01000075.1"/>
</dbReference>
<name>A0A109BBK3_HYPSL</name>
<dbReference type="GO" id="GO:0016763">
    <property type="term" value="F:pentosyltransferase activity"/>
    <property type="evidence" value="ECO:0007669"/>
    <property type="project" value="InterPro"/>
</dbReference>
<dbReference type="InterPro" id="IPR036950">
    <property type="entry name" value="PBP_transglycosylase"/>
</dbReference>
<evidence type="ECO:0000256" key="10">
    <source>
        <dbReference type="ARBA" id="ARBA00023316"/>
    </source>
</evidence>
<evidence type="ECO:0000256" key="9">
    <source>
        <dbReference type="ARBA" id="ARBA00023136"/>
    </source>
</evidence>
<evidence type="ECO:0000256" key="5">
    <source>
        <dbReference type="ARBA" id="ARBA00022692"/>
    </source>
</evidence>
<comment type="similarity">
    <text evidence="11">Belongs to the glycosyltransferase 51 family.</text>
</comment>
<comment type="function">
    <text evidence="11">Peptidoglycan polymerase that catalyzes glycan chain elongation from lipid-linked precursors.</text>
</comment>
<comment type="catalytic activity">
    <reaction evidence="11">
        <text>[GlcNAc-(1-&gt;4)-Mur2Ac(oyl-L-Ala-gamma-D-Glu-L-Lys-D-Ala-D-Ala)](n)-di-trans,octa-cis-undecaprenyl diphosphate + beta-D-GlcNAc-(1-&gt;4)-Mur2Ac(oyl-L-Ala-gamma-D-Glu-L-Lys-D-Ala-D-Ala)-di-trans,octa-cis-undecaprenyl diphosphate = [GlcNAc-(1-&gt;4)-Mur2Ac(oyl-L-Ala-gamma-D-Glu-L-Lys-D-Ala-D-Ala)](n+1)-di-trans,octa-cis-undecaprenyl diphosphate + di-trans,octa-cis-undecaprenyl diphosphate + H(+)</text>
        <dbReference type="Rhea" id="RHEA:23708"/>
        <dbReference type="Rhea" id="RHEA-COMP:9602"/>
        <dbReference type="Rhea" id="RHEA-COMP:9603"/>
        <dbReference type="ChEBI" id="CHEBI:15378"/>
        <dbReference type="ChEBI" id="CHEBI:58405"/>
        <dbReference type="ChEBI" id="CHEBI:60033"/>
        <dbReference type="ChEBI" id="CHEBI:78435"/>
        <dbReference type="EC" id="2.4.99.28"/>
    </reaction>
</comment>
<keyword evidence="6 11" id="KW-0133">Cell shape</keyword>
<evidence type="ECO:0000259" key="13">
    <source>
        <dbReference type="Pfam" id="PF00912"/>
    </source>
</evidence>
<comment type="subcellular location">
    <subcellularLocation>
        <location evidence="11">Cell inner membrane</location>
        <topology evidence="11">Single-pass membrane protein</topology>
    </subcellularLocation>
</comment>
<evidence type="ECO:0000256" key="7">
    <source>
        <dbReference type="ARBA" id="ARBA00022984"/>
    </source>
</evidence>
<evidence type="ECO:0000256" key="12">
    <source>
        <dbReference type="SAM" id="MobiDB-lite"/>
    </source>
</evidence>
<reference evidence="14 15" key="1">
    <citation type="submission" date="2015-10" db="EMBL/GenBank/DDBJ databases">
        <title>Transcriptomic analysis of a linuron degrading triple-species bacterial consortium.</title>
        <authorList>
            <person name="Albers P."/>
        </authorList>
    </citation>
    <scope>NUCLEOTIDE SEQUENCE [LARGE SCALE GENOMIC DNA]</scope>
    <source>
        <strain evidence="14 15">WDL6</strain>
    </source>
</reference>
<feature type="compositionally biased region" description="Polar residues" evidence="12">
    <location>
        <begin position="1"/>
        <end position="11"/>
    </location>
</feature>
<dbReference type="Gene3D" id="1.10.3810.10">
    <property type="entry name" value="Biosynthetic peptidoglycan transglycosylase-like"/>
    <property type="match status" value="1"/>
</dbReference>
<dbReference type="PANTHER" id="PTHR30400">
    <property type="entry name" value="MONOFUNCTIONAL BIOSYNTHETIC PEPTIDOGLYCAN TRANSGLYCOSYLASE"/>
    <property type="match status" value="1"/>
</dbReference>
<dbReference type="Pfam" id="PF00912">
    <property type="entry name" value="Transgly"/>
    <property type="match status" value="1"/>
</dbReference>
<keyword evidence="10 11" id="KW-0961">Cell wall biogenesis/degradation</keyword>
<keyword evidence="1 11" id="KW-1003">Cell membrane</keyword>
<dbReference type="Proteomes" id="UP000059074">
    <property type="component" value="Unassembled WGS sequence"/>
</dbReference>
<evidence type="ECO:0000313" key="15">
    <source>
        <dbReference type="Proteomes" id="UP000059074"/>
    </source>
</evidence>
<dbReference type="EMBL" id="LMTR01000075">
    <property type="protein sequence ID" value="KWT65783.1"/>
    <property type="molecule type" value="Genomic_DNA"/>
</dbReference>